<sequence>MRNRVVATGAATLVMALGLSACGGGDEGGGEGKSKTIKVVAADYGDKASNASKIFWEKVAKDFEAANSGYKVDLQIINWNDIDKSVKNMIQTDNYPDVLQTGGYADKVADDLLYKVDDVLSPATKANIVPAFAKAGEAKGAAYGIPWVSSSRVLFYNKKVFSAAGVAKPPTTWAEVADAAKKISEKKAADTPYALPLGPEEAQGETLMWEMGNGGGYTDAAGKYTLNSAPNVETFKWLQDNLVKPGLTYPNPASTDRKTAFADFAAGKVGMMNGHPSVVKMAEDGKVEYGVAKIPGRTGPLESTLGVADWTMAFKDGKADKDAVKKFLDFTYTKKNLVAFAEMYNFMPVTTDAVAEMEANPKHASLKPFFEALPTAKFYPVNDTAWDVISAEIKKSGGKAASKDEDPKAVLDDLQKKAEDAAAAE</sequence>
<dbReference type="PANTHER" id="PTHR43649:SF30">
    <property type="entry name" value="ABC TRANSPORTER SUBSTRATE-BINDING PROTEIN"/>
    <property type="match status" value="1"/>
</dbReference>
<dbReference type="SUPFAM" id="SSF53850">
    <property type="entry name" value="Periplasmic binding protein-like II"/>
    <property type="match status" value="1"/>
</dbReference>
<dbReference type="RefSeq" id="WP_229923211.1">
    <property type="nucleotide sequence ID" value="NZ_BNBN01000002.1"/>
</dbReference>
<keyword evidence="4" id="KW-1185">Reference proteome</keyword>
<protein>
    <submittedName>
        <fullName evidence="3">Multiple sugar transport system substrate-binding protein</fullName>
    </submittedName>
</protein>
<organism evidence="3 4">
    <name type="scientific">Streptomyces candidus</name>
    <dbReference type="NCBI Taxonomy" id="67283"/>
    <lineage>
        <taxon>Bacteria</taxon>
        <taxon>Bacillati</taxon>
        <taxon>Actinomycetota</taxon>
        <taxon>Actinomycetes</taxon>
        <taxon>Kitasatosporales</taxon>
        <taxon>Streptomycetaceae</taxon>
        <taxon>Streptomyces</taxon>
    </lineage>
</organism>
<accession>A0A7X0HB25</accession>
<dbReference type="Proteomes" id="UP000540423">
    <property type="component" value="Unassembled WGS sequence"/>
</dbReference>
<evidence type="ECO:0000256" key="2">
    <source>
        <dbReference type="SAM" id="SignalP"/>
    </source>
</evidence>
<dbReference type="PROSITE" id="PS51257">
    <property type="entry name" value="PROKAR_LIPOPROTEIN"/>
    <property type="match status" value="1"/>
</dbReference>
<comment type="caution">
    <text evidence="3">The sequence shown here is derived from an EMBL/GenBank/DDBJ whole genome shotgun (WGS) entry which is preliminary data.</text>
</comment>
<feature type="signal peptide" evidence="2">
    <location>
        <begin position="1"/>
        <end position="21"/>
    </location>
</feature>
<evidence type="ECO:0000256" key="1">
    <source>
        <dbReference type="SAM" id="MobiDB-lite"/>
    </source>
</evidence>
<dbReference type="PANTHER" id="PTHR43649">
    <property type="entry name" value="ARABINOSE-BINDING PROTEIN-RELATED"/>
    <property type="match status" value="1"/>
</dbReference>
<dbReference type="EMBL" id="JACHEM010000002">
    <property type="protein sequence ID" value="MBB6434372.1"/>
    <property type="molecule type" value="Genomic_DNA"/>
</dbReference>
<keyword evidence="2" id="KW-0732">Signal</keyword>
<keyword evidence="3" id="KW-0762">Sugar transport</keyword>
<dbReference type="AlphaFoldDB" id="A0A7X0HB25"/>
<dbReference type="InterPro" id="IPR006059">
    <property type="entry name" value="SBP"/>
</dbReference>
<proteinExistence type="predicted"/>
<name>A0A7X0HB25_9ACTN</name>
<dbReference type="Pfam" id="PF13416">
    <property type="entry name" value="SBP_bac_8"/>
    <property type="match status" value="1"/>
</dbReference>
<feature type="region of interest" description="Disordered" evidence="1">
    <location>
        <begin position="396"/>
        <end position="425"/>
    </location>
</feature>
<keyword evidence="3" id="KW-0813">Transport</keyword>
<evidence type="ECO:0000313" key="4">
    <source>
        <dbReference type="Proteomes" id="UP000540423"/>
    </source>
</evidence>
<feature type="chain" id="PRO_5031012531" evidence="2">
    <location>
        <begin position="22"/>
        <end position="425"/>
    </location>
</feature>
<evidence type="ECO:0000313" key="3">
    <source>
        <dbReference type="EMBL" id="MBB6434372.1"/>
    </source>
</evidence>
<dbReference type="InterPro" id="IPR050490">
    <property type="entry name" value="Bact_solute-bd_prot1"/>
</dbReference>
<feature type="compositionally biased region" description="Basic and acidic residues" evidence="1">
    <location>
        <begin position="401"/>
        <end position="425"/>
    </location>
</feature>
<dbReference type="Gene3D" id="3.40.190.10">
    <property type="entry name" value="Periplasmic binding protein-like II"/>
    <property type="match status" value="1"/>
</dbReference>
<gene>
    <name evidence="3" type="ORF">HNQ79_000820</name>
</gene>
<reference evidence="3 4" key="1">
    <citation type="submission" date="2020-08" db="EMBL/GenBank/DDBJ databases">
        <title>Genomic Encyclopedia of Type Strains, Phase IV (KMG-IV): sequencing the most valuable type-strain genomes for metagenomic binning, comparative biology and taxonomic classification.</title>
        <authorList>
            <person name="Goeker M."/>
        </authorList>
    </citation>
    <scope>NUCLEOTIDE SEQUENCE [LARGE SCALE GENOMIC DNA]</scope>
    <source>
        <strain evidence="3 4">DSM 40141</strain>
    </source>
</reference>